<proteinExistence type="predicted"/>
<keyword evidence="2" id="KW-1185">Reference proteome</keyword>
<sequence>MTSYNTVLHPTRDSNVINVNGDHLTFHCARDIIIQHYHTAVGPSTSPDRDCANAGATGAAAGASAGYESATSQAPDSLWRRFWRVFGL</sequence>
<evidence type="ECO:0000313" key="2">
    <source>
        <dbReference type="Proteomes" id="UP000076532"/>
    </source>
</evidence>
<dbReference type="Proteomes" id="UP000076532">
    <property type="component" value="Unassembled WGS sequence"/>
</dbReference>
<gene>
    <name evidence="1" type="ORF">FIBSPDRAFT_858295</name>
</gene>
<dbReference type="AlphaFoldDB" id="A0A166M6Y0"/>
<accession>A0A166M6Y0</accession>
<reference evidence="1 2" key="1">
    <citation type="journal article" date="2016" name="Mol. Biol. Evol.">
        <title>Comparative Genomics of Early-Diverging Mushroom-Forming Fungi Provides Insights into the Origins of Lignocellulose Decay Capabilities.</title>
        <authorList>
            <person name="Nagy L.G."/>
            <person name="Riley R."/>
            <person name="Tritt A."/>
            <person name="Adam C."/>
            <person name="Daum C."/>
            <person name="Floudas D."/>
            <person name="Sun H."/>
            <person name="Yadav J.S."/>
            <person name="Pangilinan J."/>
            <person name="Larsson K.H."/>
            <person name="Matsuura K."/>
            <person name="Barry K."/>
            <person name="Labutti K."/>
            <person name="Kuo R."/>
            <person name="Ohm R.A."/>
            <person name="Bhattacharya S.S."/>
            <person name="Shirouzu T."/>
            <person name="Yoshinaga Y."/>
            <person name="Martin F.M."/>
            <person name="Grigoriev I.V."/>
            <person name="Hibbett D.S."/>
        </authorList>
    </citation>
    <scope>NUCLEOTIDE SEQUENCE [LARGE SCALE GENOMIC DNA]</scope>
    <source>
        <strain evidence="1 2">CBS 109695</strain>
    </source>
</reference>
<name>A0A166M6Y0_9AGAM</name>
<protein>
    <submittedName>
        <fullName evidence="1">Uncharacterized protein</fullName>
    </submittedName>
</protein>
<dbReference type="EMBL" id="KV417531">
    <property type="protein sequence ID" value="KZP23700.1"/>
    <property type="molecule type" value="Genomic_DNA"/>
</dbReference>
<evidence type="ECO:0000313" key="1">
    <source>
        <dbReference type="EMBL" id="KZP23700.1"/>
    </source>
</evidence>
<organism evidence="1 2">
    <name type="scientific">Athelia psychrophila</name>
    <dbReference type="NCBI Taxonomy" id="1759441"/>
    <lineage>
        <taxon>Eukaryota</taxon>
        <taxon>Fungi</taxon>
        <taxon>Dikarya</taxon>
        <taxon>Basidiomycota</taxon>
        <taxon>Agaricomycotina</taxon>
        <taxon>Agaricomycetes</taxon>
        <taxon>Agaricomycetidae</taxon>
        <taxon>Atheliales</taxon>
        <taxon>Atheliaceae</taxon>
        <taxon>Athelia</taxon>
    </lineage>
</organism>